<protein>
    <submittedName>
        <fullName evidence="6">Uncharacterized protein</fullName>
    </submittedName>
</protein>
<dbReference type="SUPFAM" id="SSF51110">
    <property type="entry name" value="alpha-D-mannose-specific plant lectins"/>
    <property type="match status" value="1"/>
</dbReference>
<dbReference type="InterPro" id="IPR000858">
    <property type="entry name" value="S_locus_glycoprot_dom"/>
</dbReference>
<dbReference type="GO" id="GO:0048544">
    <property type="term" value="P:recognition of pollen"/>
    <property type="evidence" value="ECO:0007669"/>
    <property type="project" value="InterPro"/>
</dbReference>
<keyword evidence="3" id="KW-1133">Transmembrane helix</keyword>
<dbReference type="PANTHER" id="PTHR32444">
    <property type="entry name" value="BULB-TYPE LECTIN DOMAIN-CONTAINING PROTEIN"/>
    <property type="match status" value="1"/>
</dbReference>
<evidence type="ECO:0000256" key="2">
    <source>
        <dbReference type="ARBA" id="ARBA00023157"/>
    </source>
</evidence>
<evidence type="ECO:0000259" key="4">
    <source>
        <dbReference type="PROSITE" id="PS50927"/>
    </source>
</evidence>
<dbReference type="PROSITE" id="PS50927">
    <property type="entry name" value="BULB_LECTIN"/>
    <property type="match status" value="1"/>
</dbReference>
<dbReference type="Pfam" id="PF08276">
    <property type="entry name" value="PAN_2"/>
    <property type="match status" value="1"/>
</dbReference>
<dbReference type="Pfam" id="PF01453">
    <property type="entry name" value="B_lectin"/>
    <property type="match status" value="1"/>
</dbReference>
<dbReference type="CDD" id="cd01098">
    <property type="entry name" value="PAN_AP_plant"/>
    <property type="match status" value="1"/>
</dbReference>
<feature type="domain" description="Apple" evidence="5">
    <location>
        <begin position="408"/>
        <end position="485"/>
    </location>
</feature>
<keyword evidence="3" id="KW-0472">Membrane</keyword>
<gene>
    <name evidence="6" type="ORF">MKW94_004112</name>
</gene>
<evidence type="ECO:0000256" key="3">
    <source>
        <dbReference type="SAM" id="Phobius"/>
    </source>
</evidence>
<proteinExistence type="predicted"/>
<dbReference type="Proteomes" id="UP001177140">
    <property type="component" value="Unassembled WGS sequence"/>
</dbReference>
<dbReference type="FunFam" id="2.90.10.10:FF:000005">
    <property type="entry name" value="G-type lectin S-receptor-like serine/threonine-protein kinase"/>
    <property type="match status" value="1"/>
</dbReference>
<reference evidence="6" key="1">
    <citation type="submission" date="2022-03" db="EMBL/GenBank/DDBJ databases">
        <title>A functionally conserved STORR gene fusion in Papaver species that diverged 16.8 million years ago.</title>
        <authorList>
            <person name="Catania T."/>
        </authorList>
    </citation>
    <scope>NUCLEOTIDE SEQUENCE</scope>
    <source>
        <strain evidence="6">S-191538</strain>
    </source>
</reference>
<feature type="transmembrane region" description="Helical" evidence="3">
    <location>
        <begin position="48"/>
        <end position="69"/>
    </location>
</feature>
<feature type="transmembrane region" description="Helical" evidence="3">
    <location>
        <begin position="497"/>
        <end position="518"/>
    </location>
</feature>
<evidence type="ECO:0000313" key="7">
    <source>
        <dbReference type="Proteomes" id="UP001177140"/>
    </source>
</evidence>
<evidence type="ECO:0000259" key="5">
    <source>
        <dbReference type="PROSITE" id="PS50948"/>
    </source>
</evidence>
<dbReference type="SMART" id="SM00473">
    <property type="entry name" value="PAN_AP"/>
    <property type="match status" value="1"/>
</dbReference>
<keyword evidence="3" id="KW-0812">Transmembrane</keyword>
<dbReference type="InterPro" id="IPR036426">
    <property type="entry name" value="Bulb-type_lectin_dom_sf"/>
</dbReference>
<dbReference type="PANTHER" id="PTHR32444:SF198">
    <property type="entry name" value="BULB-TYPE LECTIN DOMAIN-CONTAINING PROTEIN"/>
    <property type="match status" value="1"/>
</dbReference>
<evidence type="ECO:0000256" key="1">
    <source>
        <dbReference type="ARBA" id="ARBA00022729"/>
    </source>
</evidence>
<accession>A0AA41RQK3</accession>
<dbReference type="Pfam" id="PF00954">
    <property type="entry name" value="S_locus_glycop"/>
    <property type="match status" value="1"/>
</dbReference>
<sequence>MTLTSTLRYTSRTCTLFISMKAHVANLNNNNFLLLLSIKFFMENSRRYIILVCIFFTILIPISNSAQFVSTSQNITDTTQTVDSSSPEKFRFGFFSPGNSSNRYVGIWFNNVPGPTTVWVANRDNPLQDSTGVLKIGKDGNLIIVAGEKNVIWTSNVSSSTVTTNSRAELLDTGNLVLRNGSGGIVWQSFDHPSNVFLPNMTIGVNTKTGHKLVITSWKDEESDPSNGNFTLELDPMGIPQSIIMDGFVNERHWRSGPWNNRNFIGIPTVSSTYLDRFSVLTDNEKGTVYLTLAYSEVRNILQKYTLTSEGNFIETQWNEEKKEWEEKWRAQDTECDVYGKCGPFGSCNILDSPICRCLEGFVPKSIDEWRNGNWLGGCARVAELQCHRSKNETYNPKNVSRTDAGGNEADGFLKYEKMKVPDYVERWETLSAKECRQSCLQNCSCLAYASDRNIGCMWWARDLVDMQKFGDFSGAGIELYVKVASSELGTKKDDRIFIIAGIVIGIVIISLCIFLCWRRKTKQRGI</sequence>
<dbReference type="InterPro" id="IPR001480">
    <property type="entry name" value="Bulb-type_lectin_dom"/>
</dbReference>
<keyword evidence="1" id="KW-0732">Signal</keyword>
<feature type="domain" description="Bulb-type lectin" evidence="4">
    <location>
        <begin position="66"/>
        <end position="191"/>
    </location>
</feature>
<name>A0AA41RQK3_PAPNU</name>
<dbReference type="Gene3D" id="2.90.10.10">
    <property type="entry name" value="Bulb-type lectin domain"/>
    <property type="match status" value="1"/>
</dbReference>
<keyword evidence="7" id="KW-1185">Reference proteome</keyword>
<evidence type="ECO:0000313" key="6">
    <source>
        <dbReference type="EMBL" id="MCL7024877.1"/>
    </source>
</evidence>
<comment type="caution">
    <text evidence="6">The sequence shown here is derived from an EMBL/GenBank/DDBJ whole genome shotgun (WGS) entry which is preliminary data.</text>
</comment>
<dbReference type="CDD" id="cd00028">
    <property type="entry name" value="B_lectin"/>
    <property type="match status" value="1"/>
</dbReference>
<dbReference type="EMBL" id="JAJJMA010039088">
    <property type="protein sequence ID" value="MCL7024877.1"/>
    <property type="molecule type" value="Genomic_DNA"/>
</dbReference>
<dbReference type="AlphaFoldDB" id="A0AA41RQK3"/>
<dbReference type="PROSITE" id="PS50948">
    <property type="entry name" value="PAN"/>
    <property type="match status" value="1"/>
</dbReference>
<dbReference type="InterPro" id="IPR003609">
    <property type="entry name" value="Pan_app"/>
</dbReference>
<dbReference type="SMART" id="SM00108">
    <property type="entry name" value="B_lectin"/>
    <property type="match status" value="1"/>
</dbReference>
<keyword evidence="2" id="KW-1015">Disulfide bond</keyword>
<organism evidence="6 7">
    <name type="scientific">Papaver nudicaule</name>
    <name type="common">Iceland poppy</name>
    <dbReference type="NCBI Taxonomy" id="74823"/>
    <lineage>
        <taxon>Eukaryota</taxon>
        <taxon>Viridiplantae</taxon>
        <taxon>Streptophyta</taxon>
        <taxon>Embryophyta</taxon>
        <taxon>Tracheophyta</taxon>
        <taxon>Spermatophyta</taxon>
        <taxon>Magnoliopsida</taxon>
        <taxon>Ranunculales</taxon>
        <taxon>Papaveraceae</taxon>
        <taxon>Papaveroideae</taxon>
        <taxon>Papaver</taxon>
    </lineage>
</organism>